<dbReference type="EMBL" id="BGZK01000681">
    <property type="protein sequence ID" value="GBP55888.1"/>
    <property type="molecule type" value="Genomic_DNA"/>
</dbReference>
<keyword evidence="2" id="KW-1185">Reference proteome</keyword>
<accession>A0A4C1WWR6</accession>
<dbReference type="PROSITE" id="PS51257">
    <property type="entry name" value="PROKAR_LIPOPROTEIN"/>
    <property type="match status" value="1"/>
</dbReference>
<reference evidence="1 2" key="1">
    <citation type="journal article" date="2019" name="Commun. Biol.">
        <title>The bagworm genome reveals a unique fibroin gene that provides high tensile strength.</title>
        <authorList>
            <person name="Kono N."/>
            <person name="Nakamura H."/>
            <person name="Ohtoshi R."/>
            <person name="Tomita M."/>
            <person name="Numata K."/>
            <person name="Arakawa K."/>
        </authorList>
    </citation>
    <scope>NUCLEOTIDE SEQUENCE [LARGE SCALE GENOMIC DNA]</scope>
</reference>
<proteinExistence type="predicted"/>
<name>A0A4C1WWR6_EUMVA</name>
<evidence type="ECO:0000313" key="1">
    <source>
        <dbReference type="EMBL" id="GBP55888.1"/>
    </source>
</evidence>
<organism evidence="1 2">
    <name type="scientific">Eumeta variegata</name>
    <name type="common">Bagworm moth</name>
    <name type="synonym">Eumeta japonica</name>
    <dbReference type="NCBI Taxonomy" id="151549"/>
    <lineage>
        <taxon>Eukaryota</taxon>
        <taxon>Metazoa</taxon>
        <taxon>Ecdysozoa</taxon>
        <taxon>Arthropoda</taxon>
        <taxon>Hexapoda</taxon>
        <taxon>Insecta</taxon>
        <taxon>Pterygota</taxon>
        <taxon>Neoptera</taxon>
        <taxon>Endopterygota</taxon>
        <taxon>Lepidoptera</taxon>
        <taxon>Glossata</taxon>
        <taxon>Ditrysia</taxon>
        <taxon>Tineoidea</taxon>
        <taxon>Psychidae</taxon>
        <taxon>Oiketicinae</taxon>
        <taxon>Eumeta</taxon>
    </lineage>
</organism>
<evidence type="ECO:0000313" key="2">
    <source>
        <dbReference type="Proteomes" id="UP000299102"/>
    </source>
</evidence>
<comment type="caution">
    <text evidence="1">The sequence shown here is derived from an EMBL/GenBank/DDBJ whole genome shotgun (WGS) entry which is preliminary data.</text>
</comment>
<protein>
    <submittedName>
        <fullName evidence="1">Uncharacterized protein</fullName>
    </submittedName>
</protein>
<gene>
    <name evidence="1" type="ORF">EVAR_43678_1</name>
</gene>
<dbReference type="AlphaFoldDB" id="A0A4C1WWR6"/>
<sequence>MTGPVVRRGRLRAKISAPSSAPSSGVGCAHRARAFEGSEQRAPRPRTNRVEPFMARRQLCLIALPVYFLETAAENSLFGQSCSLCGSVQLAAVVGARGRTCARHDSAFTHTASLNYYEFRIT</sequence>
<dbReference type="Proteomes" id="UP000299102">
    <property type="component" value="Unassembled WGS sequence"/>
</dbReference>